<keyword evidence="4" id="KW-1185">Reference proteome</keyword>
<keyword evidence="2" id="KW-0808">Transferase</keyword>
<dbReference type="AlphaFoldDB" id="A0A9W7DNM6"/>
<dbReference type="EMBL" id="BRXX01000588">
    <property type="protein sequence ID" value="GMH48947.1"/>
    <property type="molecule type" value="Genomic_DNA"/>
</dbReference>
<comment type="caution">
    <text evidence="3">The sequence shown here is derived from an EMBL/GenBank/DDBJ whole genome shotgun (WGS) entry which is preliminary data.</text>
</comment>
<dbReference type="GO" id="GO:0032259">
    <property type="term" value="P:methylation"/>
    <property type="evidence" value="ECO:0007669"/>
    <property type="project" value="UniProtKB-KW"/>
</dbReference>
<gene>
    <name evidence="3" type="ORF">TrVE_jg8766</name>
</gene>
<evidence type="ECO:0000313" key="3">
    <source>
        <dbReference type="EMBL" id="GMH48947.1"/>
    </source>
</evidence>
<dbReference type="GO" id="GO:0005737">
    <property type="term" value="C:cytoplasm"/>
    <property type="evidence" value="ECO:0007669"/>
    <property type="project" value="TreeGrafter"/>
</dbReference>
<dbReference type="SUPFAM" id="SSF53335">
    <property type="entry name" value="S-adenosyl-L-methionine-dependent methyltransferases"/>
    <property type="match status" value="1"/>
</dbReference>
<evidence type="ECO:0000256" key="1">
    <source>
        <dbReference type="ARBA" id="ARBA00022603"/>
    </source>
</evidence>
<sequence>MVIWKGEGDKSYVPLELRHQELTSALSLLTPDTPKTNISFTDVLPATDLLQYVNFPSSSCPTPAQFSSAMGRCATPRSGYFLLGSGDSFSSAAGDASSSLPSPFTSRELETASWSLRARDYRGRKFGNHLRSPLRSGVERASIIEAADFTTALRGPVKLNDPELALFSFILPPNNATETSNSSYLLLRQFCFGFNGLRKYDPNTRICVTSTPLEPIAAFSMANVGMVTNQSAVLDPYCGSATSLLASAALAPACRTVGIERDGPWLVNFTEVKSDFTSRNLPPPQLIRGDCRESSARQLARSESAPSGFDVILADPPYGKRERKDTESEPLFDIMSMIIADKLAGTPLLKPSGRLVVFVPVPTSETLESGLTGPEILEKLAVTSEIMDQADLKLVEPISAQRLNKSISRLLLVFTSNTKK</sequence>
<name>A0A9W7DNM6_9STRA</name>
<evidence type="ECO:0000256" key="2">
    <source>
        <dbReference type="ARBA" id="ARBA00022679"/>
    </source>
</evidence>
<reference evidence="4" key="1">
    <citation type="journal article" date="2023" name="Commun. Biol.">
        <title>Genome analysis of Parmales, the sister group of diatoms, reveals the evolutionary specialization of diatoms from phago-mixotrophs to photoautotrophs.</title>
        <authorList>
            <person name="Ban H."/>
            <person name="Sato S."/>
            <person name="Yoshikawa S."/>
            <person name="Yamada K."/>
            <person name="Nakamura Y."/>
            <person name="Ichinomiya M."/>
            <person name="Sato N."/>
            <person name="Blanc-Mathieu R."/>
            <person name="Endo H."/>
            <person name="Kuwata A."/>
            <person name="Ogata H."/>
        </authorList>
    </citation>
    <scope>NUCLEOTIDE SEQUENCE [LARGE SCALE GENOMIC DNA]</scope>
    <source>
        <strain evidence="4">NIES 3699</strain>
    </source>
</reference>
<organism evidence="3 4">
    <name type="scientific">Triparma verrucosa</name>
    <dbReference type="NCBI Taxonomy" id="1606542"/>
    <lineage>
        <taxon>Eukaryota</taxon>
        <taxon>Sar</taxon>
        <taxon>Stramenopiles</taxon>
        <taxon>Ochrophyta</taxon>
        <taxon>Bolidophyceae</taxon>
        <taxon>Parmales</taxon>
        <taxon>Triparmaceae</taxon>
        <taxon>Triparma</taxon>
    </lineage>
</organism>
<proteinExistence type="predicted"/>
<dbReference type="GO" id="GO:0003676">
    <property type="term" value="F:nucleic acid binding"/>
    <property type="evidence" value="ECO:0007669"/>
    <property type="project" value="InterPro"/>
</dbReference>
<dbReference type="GO" id="GO:0008168">
    <property type="term" value="F:methyltransferase activity"/>
    <property type="evidence" value="ECO:0007669"/>
    <property type="project" value="UniProtKB-KW"/>
</dbReference>
<dbReference type="InterPro" id="IPR002052">
    <property type="entry name" value="DNA_methylase_N6_adenine_CS"/>
</dbReference>
<keyword evidence="1" id="KW-0489">Methyltransferase</keyword>
<dbReference type="InterPro" id="IPR029063">
    <property type="entry name" value="SAM-dependent_MTases_sf"/>
</dbReference>
<protein>
    <submittedName>
        <fullName evidence="3">Uncharacterized protein</fullName>
    </submittedName>
</protein>
<accession>A0A9W7DNM6</accession>
<dbReference type="PRINTS" id="PR00507">
    <property type="entry name" value="N12N6MTFRASE"/>
</dbReference>
<dbReference type="PROSITE" id="PS00092">
    <property type="entry name" value="N6_MTASE"/>
    <property type="match status" value="1"/>
</dbReference>
<dbReference type="PANTHER" id="PTHR13370">
    <property type="entry name" value="RNA METHYLASE-RELATED"/>
    <property type="match status" value="1"/>
</dbReference>
<evidence type="ECO:0000313" key="4">
    <source>
        <dbReference type="Proteomes" id="UP001165160"/>
    </source>
</evidence>
<dbReference type="Proteomes" id="UP001165160">
    <property type="component" value="Unassembled WGS sequence"/>
</dbReference>
<dbReference type="Gene3D" id="3.40.50.150">
    <property type="entry name" value="Vaccinia Virus protein VP39"/>
    <property type="match status" value="1"/>
</dbReference>
<dbReference type="PANTHER" id="PTHR13370:SF3">
    <property type="entry name" value="TRNA (GUANINE(10)-N2)-METHYLTRANSFERASE HOMOLOG"/>
    <property type="match status" value="1"/>
</dbReference>